<dbReference type="HOGENOM" id="CLU_1402513_0_0_1"/>
<reference evidence="3" key="1">
    <citation type="submission" date="2010-07" db="EMBL/GenBank/DDBJ databases">
        <title>The genome sequence of Gaeumannomyces graminis var. tritici strain R3-111a-1.</title>
        <authorList>
            <consortium name="The Broad Institute Genome Sequencing Platform"/>
            <person name="Ma L.-J."/>
            <person name="Dead R."/>
            <person name="Young S."/>
            <person name="Zeng Q."/>
            <person name="Koehrsen M."/>
            <person name="Alvarado L."/>
            <person name="Berlin A."/>
            <person name="Chapman S.B."/>
            <person name="Chen Z."/>
            <person name="Freedman E."/>
            <person name="Gellesch M."/>
            <person name="Goldberg J."/>
            <person name="Griggs A."/>
            <person name="Gujja S."/>
            <person name="Heilman E.R."/>
            <person name="Heiman D."/>
            <person name="Hepburn T."/>
            <person name="Howarth C."/>
            <person name="Jen D."/>
            <person name="Larson L."/>
            <person name="Mehta T."/>
            <person name="Neiman D."/>
            <person name="Pearson M."/>
            <person name="Roberts A."/>
            <person name="Saif S."/>
            <person name="Shea T."/>
            <person name="Shenoy N."/>
            <person name="Sisk P."/>
            <person name="Stolte C."/>
            <person name="Sykes S."/>
            <person name="Walk T."/>
            <person name="White J."/>
            <person name="Yandava C."/>
            <person name="Haas B."/>
            <person name="Nusbaum C."/>
            <person name="Birren B."/>
        </authorList>
    </citation>
    <scope>NUCLEOTIDE SEQUENCE [LARGE SCALE GENOMIC DNA]</scope>
    <source>
        <strain evidence="3">R3-111a-1</strain>
    </source>
</reference>
<name>J3NTS1_GAET3</name>
<dbReference type="OrthoDB" id="2322999at2759"/>
<keyword evidence="3" id="KW-1185">Reference proteome</keyword>
<gene>
    <name evidence="2" type="primary">20345129</name>
    <name evidence="1" type="ORF">GGTG_04671</name>
</gene>
<dbReference type="EMBL" id="GL385396">
    <property type="protein sequence ID" value="EJT79586.1"/>
    <property type="molecule type" value="Genomic_DNA"/>
</dbReference>
<accession>J3NTS1</accession>
<dbReference type="RefSeq" id="XP_009220731.1">
    <property type="nucleotide sequence ID" value="XM_009222467.1"/>
</dbReference>
<reference evidence="1" key="2">
    <citation type="submission" date="2010-07" db="EMBL/GenBank/DDBJ databases">
        <authorList>
            <consortium name="The Broad Institute Genome Sequencing Platform"/>
            <consortium name="Broad Institute Genome Sequencing Center for Infectious Disease"/>
            <person name="Ma L.-J."/>
            <person name="Dead R."/>
            <person name="Young S."/>
            <person name="Zeng Q."/>
            <person name="Koehrsen M."/>
            <person name="Alvarado L."/>
            <person name="Berlin A."/>
            <person name="Chapman S.B."/>
            <person name="Chen Z."/>
            <person name="Freedman E."/>
            <person name="Gellesch M."/>
            <person name="Goldberg J."/>
            <person name="Griggs A."/>
            <person name="Gujja S."/>
            <person name="Heilman E.R."/>
            <person name="Heiman D."/>
            <person name="Hepburn T."/>
            <person name="Howarth C."/>
            <person name="Jen D."/>
            <person name="Larson L."/>
            <person name="Mehta T."/>
            <person name="Neiman D."/>
            <person name="Pearson M."/>
            <person name="Roberts A."/>
            <person name="Saif S."/>
            <person name="Shea T."/>
            <person name="Shenoy N."/>
            <person name="Sisk P."/>
            <person name="Stolte C."/>
            <person name="Sykes S."/>
            <person name="Walk T."/>
            <person name="White J."/>
            <person name="Yandava C."/>
            <person name="Haas B."/>
            <person name="Nusbaum C."/>
            <person name="Birren B."/>
        </authorList>
    </citation>
    <scope>NUCLEOTIDE SEQUENCE</scope>
    <source>
        <strain evidence="1">R3-111a-1</strain>
    </source>
</reference>
<reference evidence="2" key="5">
    <citation type="submission" date="2018-04" db="UniProtKB">
        <authorList>
            <consortium name="EnsemblFungi"/>
        </authorList>
    </citation>
    <scope>IDENTIFICATION</scope>
    <source>
        <strain evidence="2">R3-111a-1</strain>
    </source>
</reference>
<dbReference type="Proteomes" id="UP000006039">
    <property type="component" value="Unassembled WGS sequence"/>
</dbReference>
<dbReference type="AlphaFoldDB" id="J3NTS1"/>
<dbReference type="EnsemblFungi" id="EJT79586">
    <property type="protein sequence ID" value="EJT79586"/>
    <property type="gene ID" value="GGTG_04671"/>
</dbReference>
<proteinExistence type="predicted"/>
<reference evidence="2" key="4">
    <citation type="journal article" date="2015" name="G3 (Bethesda)">
        <title>Genome sequences of three phytopathogenic species of the Magnaporthaceae family of fungi.</title>
        <authorList>
            <person name="Okagaki L.H."/>
            <person name="Nunes C.C."/>
            <person name="Sailsbery J."/>
            <person name="Clay B."/>
            <person name="Brown D."/>
            <person name="John T."/>
            <person name="Oh Y."/>
            <person name="Young N."/>
            <person name="Fitzgerald M."/>
            <person name="Haas B.J."/>
            <person name="Zeng Q."/>
            <person name="Young S."/>
            <person name="Adiconis X."/>
            <person name="Fan L."/>
            <person name="Levin J.Z."/>
            <person name="Mitchell T.K."/>
            <person name="Okubara P.A."/>
            <person name="Farman M.L."/>
            <person name="Kohn L.M."/>
            <person name="Birren B."/>
            <person name="Ma L.-J."/>
            <person name="Dean R.A."/>
        </authorList>
    </citation>
    <scope>NUCLEOTIDE SEQUENCE</scope>
    <source>
        <strain evidence="2">R3-111a-1</strain>
    </source>
</reference>
<organism evidence="1">
    <name type="scientific">Gaeumannomyces tritici (strain R3-111a-1)</name>
    <name type="common">Wheat and barley take-all root rot fungus</name>
    <name type="synonym">Gaeumannomyces graminis var. tritici</name>
    <dbReference type="NCBI Taxonomy" id="644352"/>
    <lineage>
        <taxon>Eukaryota</taxon>
        <taxon>Fungi</taxon>
        <taxon>Dikarya</taxon>
        <taxon>Ascomycota</taxon>
        <taxon>Pezizomycotina</taxon>
        <taxon>Sordariomycetes</taxon>
        <taxon>Sordariomycetidae</taxon>
        <taxon>Magnaporthales</taxon>
        <taxon>Magnaporthaceae</taxon>
        <taxon>Gaeumannomyces</taxon>
    </lineage>
</organism>
<dbReference type="VEuPathDB" id="FungiDB:GGTG_04671"/>
<protein>
    <submittedName>
        <fullName evidence="1 2">Uncharacterized protein</fullName>
    </submittedName>
</protein>
<dbReference type="GeneID" id="20345129"/>
<sequence>MAAAAVAAAAHPWLTEGAFDTAIIPGIGRPFSEKDLVLSSEMLQGSHAGHIQALLAIIKDHGMSGVKTIRLEADATGVGRHEVDQGHTHRRRASRQDKIHATLYKVEDKALVPFEFAAGNLRPSKDCEIPQQFVRDVAKYLFEHDLTGLIAIEVGDFTRAPGEGPQAHGVTNPVPTGWNVLGPGSGGTRRAWPR</sequence>
<evidence type="ECO:0000313" key="1">
    <source>
        <dbReference type="EMBL" id="EJT79586.1"/>
    </source>
</evidence>
<reference evidence="1" key="3">
    <citation type="submission" date="2010-09" db="EMBL/GenBank/DDBJ databases">
        <title>Annotation of Gaeumannomyces graminis var. tritici R3-111a-1.</title>
        <authorList>
            <consortium name="The Broad Institute Genome Sequencing Platform"/>
            <person name="Ma L.-J."/>
            <person name="Dead R."/>
            <person name="Young S.K."/>
            <person name="Zeng Q."/>
            <person name="Gargeya S."/>
            <person name="Fitzgerald M."/>
            <person name="Haas B."/>
            <person name="Abouelleil A."/>
            <person name="Alvarado L."/>
            <person name="Arachchi H.M."/>
            <person name="Berlin A."/>
            <person name="Brown A."/>
            <person name="Chapman S.B."/>
            <person name="Chen Z."/>
            <person name="Dunbar C."/>
            <person name="Freedman E."/>
            <person name="Gearin G."/>
            <person name="Gellesch M."/>
            <person name="Goldberg J."/>
            <person name="Griggs A."/>
            <person name="Gujja S."/>
            <person name="Heiman D."/>
            <person name="Howarth C."/>
            <person name="Larson L."/>
            <person name="Lui A."/>
            <person name="MacDonald P.J.P."/>
            <person name="Mehta T."/>
            <person name="Montmayeur A."/>
            <person name="Murphy C."/>
            <person name="Neiman D."/>
            <person name="Pearson M."/>
            <person name="Priest M."/>
            <person name="Roberts A."/>
            <person name="Saif S."/>
            <person name="Shea T."/>
            <person name="Shenoy N."/>
            <person name="Sisk P."/>
            <person name="Stolte C."/>
            <person name="Sykes S."/>
            <person name="Yandava C."/>
            <person name="Wortman J."/>
            <person name="Nusbaum C."/>
            <person name="Birren B."/>
        </authorList>
    </citation>
    <scope>NUCLEOTIDE SEQUENCE</scope>
    <source>
        <strain evidence="1">R3-111a-1</strain>
    </source>
</reference>
<evidence type="ECO:0000313" key="2">
    <source>
        <dbReference type="EnsemblFungi" id="EJT79586"/>
    </source>
</evidence>
<evidence type="ECO:0000313" key="3">
    <source>
        <dbReference type="Proteomes" id="UP000006039"/>
    </source>
</evidence>